<name>A0A5J9UZY6_9POAL</name>
<proteinExistence type="predicted"/>
<evidence type="ECO:0000313" key="3">
    <source>
        <dbReference type="Proteomes" id="UP000324897"/>
    </source>
</evidence>
<gene>
    <name evidence="2" type="ORF">EJB05_20753</name>
</gene>
<feature type="non-terminal residue" evidence="2">
    <location>
        <position position="1"/>
    </location>
</feature>
<evidence type="ECO:0000313" key="2">
    <source>
        <dbReference type="EMBL" id="TVU29195.1"/>
    </source>
</evidence>
<keyword evidence="3" id="KW-1185">Reference proteome</keyword>
<dbReference type="Proteomes" id="UP000324897">
    <property type="component" value="Chromosome 1"/>
</dbReference>
<protein>
    <recommendedName>
        <fullName evidence="4">Late embryogenesis abundant protein LEA-2 subgroup domain-containing protein</fullName>
    </recommendedName>
</protein>
<evidence type="ECO:0000256" key="1">
    <source>
        <dbReference type="SAM" id="Phobius"/>
    </source>
</evidence>
<keyword evidence="1" id="KW-0472">Membrane</keyword>
<comment type="caution">
    <text evidence="2">The sequence shown here is derived from an EMBL/GenBank/DDBJ whole genome shotgun (WGS) entry which is preliminary data.</text>
</comment>
<keyword evidence="1" id="KW-0812">Transmembrane</keyword>
<sequence length="224" mass="23787">MGAYSNEELQPALPRYCHSHPRRREDGPGTFACLCATFAAVVVAACLIAFFWYVNQNLMDPAYTVVITGVSGLDNPVTSSDTKEGGVLVNPVFNLTVGVASKSSLYGACIDPHTIVKVSYSYLGLALAAGSVPSMCVGPLESSDLRAVVASGSNVAVPGYMIDNLAREMRSGEAMFQVKFNTYYDSEGWWNVMTRVVMVGADAAARPALSRALSEPTVETAAVV</sequence>
<keyword evidence="1" id="KW-1133">Transmembrane helix</keyword>
<dbReference type="Gramene" id="TVU29195">
    <property type="protein sequence ID" value="TVU29195"/>
    <property type="gene ID" value="EJB05_20753"/>
</dbReference>
<dbReference type="PANTHER" id="PTHR33994:SF10">
    <property type="entry name" value="OS04G0508700 PROTEIN"/>
    <property type="match status" value="1"/>
</dbReference>
<dbReference type="EMBL" id="RWGY01000011">
    <property type="protein sequence ID" value="TVU29195.1"/>
    <property type="molecule type" value="Genomic_DNA"/>
</dbReference>
<dbReference type="AlphaFoldDB" id="A0A5J9UZY6"/>
<feature type="transmembrane region" description="Helical" evidence="1">
    <location>
        <begin position="31"/>
        <end position="54"/>
    </location>
</feature>
<evidence type="ECO:0008006" key="4">
    <source>
        <dbReference type="Google" id="ProtNLM"/>
    </source>
</evidence>
<organism evidence="2 3">
    <name type="scientific">Eragrostis curvula</name>
    <name type="common">weeping love grass</name>
    <dbReference type="NCBI Taxonomy" id="38414"/>
    <lineage>
        <taxon>Eukaryota</taxon>
        <taxon>Viridiplantae</taxon>
        <taxon>Streptophyta</taxon>
        <taxon>Embryophyta</taxon>
        <taxon>Tracheophyta</taxon>
        <taxon>Spermatophyta</taxon>
        <taxon>Magnoliopsida</taxon>
        <taxon>Liliopsida</taxon>
        <taxon>Poales</taxon>
        <taxon>Poaceae</taxon>
        <taxon>PACMAD clade</taxon>
        <taxon>Chloridoideae</taxon>
        <taxon>Eragrostideae</taxon>
        <taxon>Eragrostidinae</taxon>
        <taxon>Eragrostis</taxon>
    </lineage>
</organism>
<dbReference type="OrthoDB" id="686404at2759"/>
<dbReference type="PANTHER" id="PTHR33994">
    <property type="entry name" value="OS04G0515000 PROTEIN"/>
    <property type="match status" value="1"/>
</dbReference>
<reference evidence="2 3" key="1">
    <citation type="journal article" date="2019" name="Sci. Rep.">
        <title>A high-quality genome of Eragrostis curvula grass provides insights into Poaceae evolution and supports new strategies to enhance forage quality.</title>
        <authorList>
            <person name="Carballo J."/>
            <person name="Santos B.A.C.M."/>
            <person name="Zappacosta D."/>
            <person name="Garbus I."/>
            <person name="Selva J.P."/>
            <person name="Gallo C.A."/>
            <person name="Diaz A."/>
            <person name="Albertini E."/>
            <person name="Caccamo M."/>
            <person name="Echenique V."/>
        </authorList>
    </citation>
    <scope>NUCLEOTIDE SEQUENCE [LARGE SCALE GENOMIC DNA]</scope>
    <source>
        <strain evidence="3">cv. Victoria</strain>
        <tissue evidence="2">Leaf</tissue>
    </source>
</reference>
<accession>A0A5J9UZY6</accession>